<dbReference type="SUPFAM" id="SSF53474">
    <property type="entry name" value="alpha/beta-Hydrolases"/>
    <property type="match status" value="1"/>
</dbReference>
<reference evidence="2 3" key="1">
    <citation type="submission" date="2019-03" db="EMBL/GenBank/DDBJ databases">
        <title>Draft genome sequences of novel Actinobacteria.</title>
        <authorList>
            <person name="Sahin N."/>
            <person name="Ay H."/>
            <person name="Saygin H."/>
        </authorList>
    </citation>
    <scope>NUCLEOTIDE SEQUENCE [LARGE SCALE GENOMIC DNA]</scope>
    <source>
        <strain evidence="2 3">JCM 30547</strain>
    </source>
</reference>
<dbReference type="Proteomes" id="UP000295075">
    <property type="component" value="Unassembled WGS sequence"/>
</dbReference>
<dbReference type="PANTHER" id="PTHR43798">
    <property type="entry name" value="MONOACYLGLYCEROL LIPASE"/>
    <property type="match status" value="1"/>
</dbReference>
<dbReference type="InterPro" id="IPR050266">
    <property type="entry name" value="AB_hydrolase_sf"/>
</dbReference>
<keyword evidence="2" id="KW-0378">Hydrolase</keyword>
<keyword evidence="3" id="KW-1185">Reference proteome</keyword>
<dbReference type="InterPro" id="IPR000073">
    <property type="entry name" value="AB_hydrolase_1"/>
</dbReference>
<dbReference type="InterPro" id="IPR029058">
    <property type="entry name" value="AB_hydrolase_fold"/>
</dbReference>
<evidence type="ECO:0000313" key="2">
    <source>
        <dbReference type="EMBL" id="TDC33987.1"/>
    </source>
</evidence>
<proteinExistence type="predicted"/>
<dbReference type="Gene3D" id="3.40.50.1820">
    <property type="entry name" value="alpha/beta hydrolase"/>
    <property type="match status" value="1"/>
</dbReference>
<dbReference type="Pfam" id="PF00561">
    <property type="entry name" value="Abhydrolase_1"/>
    <property type="match status" value="1"/>
</dbReference>
<evidence type="ECO:0000313" key="3">
    <source>
        <dbReference type="Proteomes" id="UP000295075"/>
    </source>
</evidence>
<dbReference type="PRINTS" id="PR00111">
    <property type="entry name" value="ABHYDROLASE"/>
</dbReference>
<feature type="domain" description="AB hydrolase-1" evidence="1">
    <location>
        <begin position="44"/>
        <end position="266"/>
    </location>
</feature>
<comment type="caution">
    <text evidence="2">The sequence shown here is derived from an EMBL/GenBank/DDBJ whole genome shotgun (WGS) entry which is preliminary data.</text>
</comment>
<dbReference type="EMBL" id="SMKA01000010">
    <property type="protein sequence ID" value="TDC33987.1"/>
    <property type="molecule type" value="Genomic_DNA"/>
</dbReference>
<dbReference type="PANTHER" id="PTHR43798:SF33">
    <property type="entry name" value="HYDROLASE, PUTATIVE (AFU_ORTHOLOGUE AFUA_2G14860)-RELATED"/>
    <property type="match status" value="1"/>
</dbReference>
<dbReference type="GO" id="GO:0016020">
    <property type="term" value="C:membrane"/>
    <property type="evidence" value="ECO:0007669"/>
    <property type="project" value="TreeGrafter"/>
</dbReference>
<name>A0A4R4QEN6_9ACTN</name>
<dbReference type="GO" id="GO:0016787">
    <property type="term" value="F:hydrolase activity"/>
    <property type="evidence" value="ECO:0007669"/>
    <property type="project" value="UniProtKB-KW"/>
</dbReference>
<organism evidence="2 3">
    <name type="scientific">Kribbella albertanoniae</name>
    <dbReference type="NCBI Taxonomy" id="1266829"/>
    <lineage>
        <taxon>Bacteria</taxon>
        <taxon>Bacillati</taxon>
        <taxon>Actinomycetota</taxon>
        <taxon>Actinomycetes</taxon>
        <taxon>Propionibacteriales</taxon>
        <taxon>Kribbellaceae</taxon>
        <taxon>Kribbella</taxon>
    </lineage>
</organism>
<protein>
    <submittedName>
        <fullName evidence="2">Alpha/beta hydrolase</fullName>
    </submittedName>
</protein>
<sequence>MLGPASLVMSAATRLTQLRGCVHQRRVAVDGYTFHYYEGGSGEPLVLLHGLADDKNSFLGSAARLTGKFRVILPDLAGHGDNEQAADRDYSVRGHVEALRGLFGVLGLDRFHLGGNSMGGHTAAAYALRYPEQVASLILVNAPGAGKDTRSIYAGFGARMKTVEDFDAVLDRVYYRKPKLPGFVVQHMLNEMDKRFDHVNAMTQAVRDGEDLDLADRIAGITQRTLVLWGKHDVVVPFEVAEAYTEKIANAHLRLLDDGAHSPQLEIPGPVADEIERFLTPVRR</sequence>
<dbReference type="OrthoDB" id="27092at2"/>
<dbReference type="AlphaFoldDB" id="A0A4R4QEN6"/>
<gene>
    <name evidence="2" type="ORF">E1261_04565</name>
</gene>
<evidence type="ECO:0000259" key="1">
    <source>
        <dbReference type="Pfam" id="PF00561"/>
    </source>
</evidence>
<accession>A0A4R4QEN6</accession>